<gene>
    <name evidence="3" type="ORF">J21TS3_01630</name>
</gene>
<accession>A0ABQ4LQ18</accession>
<reference evidence="3 4" key="1">
    <citation type="submission" date="2021-03" db="EMBL/GenBank/DDBJ databases">
        <title>Antimicrobial resistance genes in bacteria isolated from Japanese honey, and their potential for conferring macrolide and lincosamide resistance in the American foulbrood pathogen Paenibacillus larvae.</title>
        <authorList>
            <person name="Okamoto M."/>
            <person name="Kumagai M."/>
            <person name="Kanamori H."/>
            <person name="Takamatsu D."/>
        </authorList>
    </citation>
    <scope>NUCLEOTIDE SEQUENCE [LARGE SCALE GENOMIC DNA]</scope>
    <source>
        <strain evidence="3 4">J21TS3</strain>
    </source>
</reference>
<dbReference type="Pfam" id="PF03780">
    <property type="entry name" value="Asp23"/>
    <property type="match status" value="1"/>
</dbReference>
<dbReference type="EMBL" id="BORW01000001">
    <property type="protein sequence ID" value="GIO65342.1"/>
    <property type="molecule type" value="Genomic_DNA"/>
</dbReference>
<comment type="caution">
    <text evidence="3">The sequence shown here is derived from an EMBL/GenBank/DDBJ whole genome shotgun (WGS) entry which is preliminary data.</text>
</comment>
<evidence type="ECO:0000256" key="2">
    <source>
        <dbReference type="SAM" id="Phobius"/>
    </source>
</evidence>
<organism evidence="3 4">
    <name type="scientific">Paenibacillus cookii</name>
    <dbReference type="NCBI Taxonomy" id="157839"/>
    <lineage>
        <taxon>Bacteria</taxon>
        <taxon>Bacillati</taxon>
        <taxon>Bacillota</taxon>
        <taxon>Bacilli</taxon>
        <taxon>Bacillales</taxon>
        <taxon>Paenibacillaceae</taxon>
        <taxon>Paenibacillus</taxon>
    </lineage>
</organism>
<protein>
    <recommendedName>
        <fullName evidence="5">Alkaline shock response membrane anchor protein AmaP</fullName>
    </recommendedName>
</protein>
<dbReference type="Proteomes" id="UP000680638">
    <property type="component" value="Unassembled WGS sequence"/>
</dbReference>
<dbReference type="InterPro" id="IPR005531">
    <property type="entry name" value="Asp23"/>
</dbReference>
<evidence type="ECO:0000256" key="1">
    <source>
        <dbReference type="ARBA" id="ARBA00005721"/>
    </source>
</evidence>
<keyword evidence="2" id="KW-0812">Transmembrane</keyword>
<dbReference type="NCBIfam" id="NF033218">
    <property type="entry name" value="anchor_AmaP"/>
    <property type="match status" value="1"/>
</dbReference>
<evidence type="ECO:0008006" key="5">
    <source>
        <dbReference type="Google" id="ProtNLM"/>
    </source>
</evidence>
<feature type="transmembrane region" description="Helical" evidence="2">
    <location>
        <begin position="46"/>
        <end position="64"/>
    </location>
</feature>
<evidence type="ECO:0000313" key="4">
    <source>
        <dbReference type="Proteomes" id="UP000680638"/>
    </source>
</evidence>
<keyword evidence="2" id="KW-0472">Membrane</keyword>
<sequence>MAKILDRFLLFIYSLSIGIISVFALLRLSGLVPGLGEYMDASTLEITLLVIAAVLFLLSVRFFYISIRRDRTQIPSIDQRTEYGDIQISVETIENLCLKAAARIRGAKDLKARIRVSEAGLEIKIRAVVEGDVSIPTMTTDIQKQVHDYLQETTGIPVSNVAVYIANVAQSTAMKSRVE</sequence>
<feature type="transmembrane region" description="Helical" evidence="2">
    <location>
        <begin position="7"/>
        <end position="26"/>
    </location>
</feature>
<keyword evidence="2" id="KW-1133">Transmembrane helix</keyword>
<keyword evidence="4" id="KW-1185">Reference proteome</keyword>
<proteinExistence type="inferred from homology"/>
<evidence type="ECO:0000313" key="3">
    <source>
        <dbReference type="EMBL" id="GIO65342.1"/>
    </source>
</evidence>
<dbReference type="RefSeq" id="WP_212946922.1">
    <property type="nucleotide sequence ID" value="NZ_BORW01000001.1"/>
</dbReference>
<comment type="similarity">
    <text evidence="1">Belongs to the asp23 family.</text>
</comment>
<name>A0ABQ4LQ18_9BACL</name>